<name>A0A285VGL7_9GAMM</name>
<reference evidence="1 2" key="1">
    <citation type="submission" date="2017-08" db="EMBL/GenBank/DDBJ databases">
        <authorList>
            <person name="de Groot N.N."/>
        </authorList>
    </citation>
    <scope>NUCLEOTIDE SEQUENCE [LARGE SCALE GENOMIC DNA]</scope>
    <source>
        <strain evidence="1 2">USBA 855</strain>
    </source>
</reference>
<proteinExistence type="predicted"/>
<dbReference type="Proteomes" id="UP000219023">
    <property type="component" value="Unassembled WGS sequence"/>
</dbReference>
<organism evidence="1 2">
    <name type="scientific">Chromohalobacter canadensis</name>
    <dbReference type="NCBI Taxonomy" id="141389"/>
    <lineage>
        <taxon>Bacteria</taxon>
        <taxon>Pseudomonadati</taxon>
        <taxon>Pseudomonadota</taxon>
        <taxon>Gammaproteobacteria</taxon>
        <taxon>Oceanospirillales</taxon>
        <taxon>Halomonadaceae</taxon>
        <taxon>Chromohalobacter</taxon>
    </lineage>
</organism>
<dbReference type="EMBL" id="OBQJ01000002">
    <property type="protein sequence ID" value="SOC53210.1"/>
    <property type="molecule type" value="Genomic_DNA"/>
</dbReference>
<accession>A0A285VGL7</accession>
<sequence>MKMPGLTMKTGKSGCQMRVYYFIIDNTLTKRG</sequence>
<evidence type="ECO:0000313" key="2">
    <source>
        <dbReference type="Proteomes" id="UP000219023"/>
    </source>
</evidence>
<gene>
    <name evidence="1" type="ORF">SAMN05421509_102239</name>
</gene>
<dbReference type="AlphaFoldDB" id="A0A285VGL7"/>
<protein>
    <submittedName>
        <fullName evidence="1">Uncharacterized protein</fullName>
    </submittedName>
</protein>
<evidence type="ECO:0000313" key="1">
    <source>
        <dbReference type="EMBL" id="SOC53210.1"/>
    </source>
</evidence>